<accession>A0A9D4D7S4</accession>
<sequence>MSCAALCVIIAFVVIFIEVGGYSQVSTSCGRVYRVYVNVPSVCVLLQWVYMVCLRLGIPKDVLGTFSCSQALEYFTKAHPILGIIVTALTVLNEGGGT</sequence>
<reference evidence="3" key="1">
    <citation type="journal article" date="2019" name="bioRxiv">
        <title>The Genome of the Zebra Mussel, Dreissena polymorpha: A Resource for Invasive Species Research.</title>
        <authorList>
            <person name="McCartney M.A."/>
            <person name="Auch B."/>
            <person name="Kono T."/>
            <person name="Mallez S."/>
            <person name="Zhang Y."/>
            <person name="Obille A."/>
            <person name="Becker A."/>
            <person name="Abrahante J.E."/>
            <person name="Garbe J."/>
            <person name="Badalamenti J.P."/>
            <person name="Herman A."/>
            <person name="Mangelson H."/>
            <person name="Liachko I."/>
            <person name="Sullivan S."/>
            <person name="Sone E.D."/>
            <person name="Koren S."/>
            <person name="Silverstein K.A.T."/>
            <person name="Beckman K.B."/>
            <person name="Gohl D.M."/>
        </authorList>
    </citation>
    <scope>NUCLEOTIDE SEQUENCE</scope>
    <source>
        <strain evidence="3">Duluth1</strain>
        <tissue evidence="3">Whole animal</tissue>
    </source>
</reference>
<reference evidence="3" key="2">
    <citation type="submission" date="2020-11" db="EMBL/GenBank/DDBJ databases">
        <authorList>
            <person name="McCartney M.A."/>
            <person name="Auch B."/>
            <person name="Kono T."/>
            <person name="Mallez S."/>
            <person name="Becker A."/>
            <person name="Gohl D.M."/>
            <person name="Silverstein K.A.T."/>
            <person name="Koren S."/>
            <person name="Bechman K.B."/>
            <person name="Herman A."/>
            <person name="Abrahante J.E."/>
            <person name="Garbe J."/>
        </authorList>
    </citation>
    <scope>NUCLEOTIDE SEQUENCE</scope>
    <source>
        <strain evidence="3">Duluth1</strain>
        <tissue evidence="3">Whole animal</tissue>
    </source>
</reference>
<gene>
    <name evidence="3" type="ORF">DPMN_046098</name>
</gene>
<evidence type="ECO:0000313" key="3">
    <source>
        <dbReference type="EMBL" id="KAH3739446.1"/>
    </source>
</evidence>
<keyword evidence="1" id="KW-0812">Transmembrane</keyword>
<name>A0A9D4D7S4_DREPO</name>
<dbReference type="AlphaFoldDB" id="A0A9D4D7S4"/>
<feature type="signal peptide" evidence="2">
    <location>
        <begin position="1"/>
        <end position="21"/>
    </location>
</feature>
<dbReference type="EMBL" id="JAIWYP010000011">
    <property type="protein sequence ID" value="KAH3739446.1"/>
    <property type="molecule type" value="Genomic_DNA"/>
</dbReference>
<keyword evidence="2" id="KW-0732">Signal</keyword>
<keyword evidence="4" id="KW-1185">Reference proteome</keyword>
<keyword evidence="1" id="KW-0472">Membrane</keyword>
<evidence type="ECO:0000313" key="4">
    <source>
        <dbReference type="Proteomes" id="UP000828390"/>
    </source>
</evidence>
<dbReference type="Proteomes" id="UP000828390">
    <property type="component" value="Unassembled WGS sequence"/>
</dbReference>
<feature type="transmembrane region" description="Helical" evidence="1">
    <location>
        <begin position="33"/>
        <end position="53"/>
    </location>
</feature>
<proteinExistence type="predicted"/>
<evidence type="ECO:0000256" key="2">
    <source>
        <dbReference type="SAM" id="SignalP"/>
    </source>
</evidence>
<evidence type="ECO:0000256" key="1">
    <source>
        <dbReference type="SAM" id="Phobius"/>
    </source>
</evidence>
<protein>
    <submittedName>
        <fullName evidence="3">Uncharacterized protein</fullName>
    </submittedName>
</protein>
<feature type="chain" id="PRO_5038802782" evidence="2">
    <location>
        <begin position="22"/>
        <end position="98"/>
    </location>
</feature>
<keyword evidence="1" id="KW-1133">Transmembrane helix</keyword>
<organism evidence="3 4">
    <name type="scientific">Dreissena polymorpha</name>
    <name type="common">Zebra mussel</name>
    <name type="synonym">Mytilus polymorpha</name>
    <dbReference type="NCBI Taxonomy" id="45954"/>
    <lineage>
        <taxon>Eukaryota</taxon>
        <taxon>Metazoa</taxon>
        <taxon>Spiralia</taxon>
        <taxon>Lophotrochozoa</taxon>
        <taxon>Mollusca</taxon>
        <taxon>Bivalvia</taxon>
        <taxon>Autobranchia</taxon>
        <taxon>Heteroconchia</taxon>
        <taxon>Euheterodonta</taxon>
        <taxon>Imparidentia</taxon>
        <taxon>Neoheterodontei</taxon>
        <taxon>Myida</taxon>
        <taxon>Dreissenoidea</taxon>
        <taxon>Dreissenidae</taxon>
        <taxon>Dreissena</taxon>
    </lineage>
</organism>
<comment type="caution">
    <text evidence="3">The sequence shown here is derived from an EMBL/GenBank/DDBJ whole genome shotgun (WGS) entry which is preliminary data.</text>
</comment>